<feature type="transmembrane region" description="Helical" evidence="1">
    <location>
        <begin position="127"/>
        <end position="150"/>
    </location>
</feature>
<evidence type="ECO:0000313" key="2">
    <source>
        <dbReference type="EMBL" id="SUD29831.1"/>
    </source>
</evidence>
<keyword evidence="1" id="KW-1133">Transmembrane helix</keyword>
<reference evidence="2 3" key="1">
    <citation type="submission" date="2018-06" db="EMBL/GenBank/DDBJ databases">
        <authorList>
            <consortium name="Pathogen Informatics"/>
            <person name="Doyle S."/>
        </authorList>
    </citation>
    <scope>NUCLEOTIDE SEQUENCE [LARGE SCALE GENOMIC DNA]</scope>
    <source>
        <strain evidence="2 3">NCTC10376</strain>
    </source>
</reference>
<keyword evidence="1" id="KW-0812">Transmembrane</keyword>
<organism evidence="2 3">
    <name type="scientific">Proteus vulgaris</name>
    <dbReference type="NCBI Taxonomy" id="585"/>
    <lineage>
        <taxon>Bacteria</taxon>
        <taxon>Pseudomonadati</taxon>
        <taxon>Pseudomonadota</taxon>
        <taxon>Gammaproteobacteria</taxon>
        <taxon>Enterobacterales</taxon>
        <taxon>Morganellaceae</taxon>
        <taxon>Proteus</taxon>
    </lineage>
</organism>
<accession>A0A379IAX1</accession>
<dbReference type="RefSeq" id="WP_115371005.1">
    <property type="nucleotide sequence ID" value="NZ_UGTW01000004.1"/>
</dbReference>
<proteinExistence type="predicted"/>
<gene>
    <name evidence="2" type="ORF">NCTC10376_04150</name>
</gene>
<protein>
    <submittedName>
        <fullName evidence="2">Conjugal transfer protein TraM</fullName>
    </submittedName>
</protein>
<dbReference type="EMBL" id="UGTW01000004">
    <property type="protein sequence ID" value="SUD29831.1"/>
    <property type="molecule type" value="Genomic_DNA"/>
</dbReference>
<keyword evidence="1" id="KW-0472">Membrane</keyword>
<dbReference type="AlphaFoldDB" id="A0A379IAX1"/>
<name>A0A379IAX1_PROVU</name>
<dbReference type="Proteomes" id="UP000254331">
    <property type="component" value="Unassembled WGS sequence"/>
</dbReference>
<evidence type="ECO:0000313" key="3">
    <source>
        <dbReference type="Proteomes" id="UP000254331"/>
    </source>
</evidence>
<sequence length="151" mass="15672">MIDFDELRKTVAIKHNVLLGPDDPILVTVTLHDLVLGRYVEVLTAQNEGHQKALAAALQEHVEQSKATAGRVITDAADYVSGQVRQAVTAALTEAGAQLRQDVAEARAASREASAGVQTAKAARTTAIAASAIAALCALVALAAVVVVLLK</sequence>
<evidence type="ECO:0000256" key="1">
    <source>
        <dbReference type="SAM" id="Phobius"/>
    </source>
</evidence>